<dbReference type="Pfam" id="PF00072">
    <property type="entry name" value="Response_reg"/>
    <property type="match status" value="1"/>
</dbReference>
<evidence type="ECO:0000256" key="3">
    <source>
        <dbReference type="ARBA" id="ARBA00012438"/>
    </source>
</evidence>
<evidence type="ECO:0000256" key="7">
    <source>
        <dbReference type="ARBA" id="ARBA00022777"/>
    </source>
</evidence>
<dbReference type="Gene3D" id="3.40.50.2300">
    <property type="match status" value="1"/>
</dbReference>
<dbReference type="InterPro" id="IPR005467">
    <property type="entry name" value="His_kinase_dom"/>
</dbReference>
<sequence>MTRFSDMRIVAKLTLITMATALAALILCAGAFWIYQRASLRQSILDQLGTQAEILGSNCSVALVFDATDSAQSSLNALAADPRIDIARLYRPDGSTFVSYRSTAAHVPEHLPPFRREGDLFLAGHLHIWRAIESRGNDIGTIYLAASLDDLREQLAHFSLVMLGVILAAGFAAWLLALALQRVISRPIVQLSDTAERVAREGDYSLRAGGHGRDEVGRLIGIFNTMLDQVQRRDAELERHRGNLEAEVQTRTEELRSTNRELTTAKERAEAATIAKSQFLARTSHEIRTPMNGIIGMTELALETELTREQRDYLSLVKMSADSLLSIINDILDLSKAESGKLELDAEPFDLRETLELTARALAIDAHKKGLELICRIDPEMPRLLVGDAGRLRQIVLNLAGNAVKFTQDGEVEIRARGSLREDLLDLSIEVRDTGIGISAEKQREIFQPFVQADGSITRRFGGTGLGLAISRQLATLMSGTLTLDSLAGVGSVFRLSVALPLARNPRGRSGNPRWDGREPGASARGHRFLVIDRNVASRAALAEALVFLGADVIEADEEEALRILEEDGPAGEMDVIFADSRLPLIPRLAATDPDPTTPFKASTHPSFTILPCRRKVGREGTSRYGWSRSSTIAKPLRCEELRAALDQSLGTGAVSLDSNPERQRPERSAAQSRHLRVLVAEDNAVNQHLMQTVVRKLGHEIVLVDNGRDAVDAALREPFDVIFMDLHMPVLDGAAATRAIRAAESETGRRQPIFALTADAIAGVREKCIEAGMDDYIEKPVKPYRLREILAAVIDTDGDHHDDDVRDGDDRTDEERRAS</sequence>
<evidence type="ECO:0000256" key="8">
    <source>
        <dbReference type="ARBA" id="ARBA00022840"/>
    </source>
</evidence>
<keyword evidence="9" id="KW-0902">Two-component regulatory system</keyword>
<evidence type="ECO:0000256" key="6">
    <source>
        <dbReference type="ARBA" id="ARBA00022741"/>
    </source>
</evidence>
<dbReference type="EC" id="2.7.13.3" evidence="3"/>
<dbReference type="Gene3D" id="6.10.340.10">
    <property type="match status" value="1"/>
</dbReference>
<reference evidence="17" key="1">
    <citation type="submission" date="2020-04" db="EMBL/GenBank/DDBJ databases">
        <authorList>
            <person name="Zhang T."/>
        </authorList>
    </citation>
    <scope>NUCLEOTIDE SEQUENCE</scope>
    <source>
        <strain evidence="17">HKST-UBA01</strain>
    </source>
</reference>
<keyword evidence="7" id="KW-0418">Kinase</keyword>
<feature type="domain" description="HAMP" evidence="16">
    <location>
        <begin position="182"/>
        <end position="235"/>
    </location>
</feature>
<evidence type="ECO:0000313" key="17">
    <source>
        <dbReference type="EMBL" id="MCA9726724.1"/>
    </source>
</evidence>
<evidence type="ECO:0000259" key="14">
    <source>
        <dbReference type="PROSITE" id="PS50109"/>
    </source>
</evidence>
<dbReference type="Gene3D" id="3.30.565.10">
    <property type="entry name" value="Histidine kinase-like ATPase, C-terminal domain"/>
    <property type="match status" value="1"/>
</dbReference>
<evidence type="ECO:0000256" key="2">
    <source>
        <dbReference type="ARBA" id="ARBA00004370"/>
    </source>
</evidence>
<evidence type="ECO:0000256" key="9">
    <source>
        <dbReference type="ARBA" id="ARBA00023012"/>
    </source>
</evidence>
<keyword evidence="5" id="KW-0808">Transferase</keyword>
<feature type="region of interest" description="Disordered" evidence="12">
    <location>
        <begin position="799"/>
        <end position="820"/>
    </location>
</feature>
<reference evidence="17" key="2">
    <citation type="journal article" date="2021" name="Microbiome">
        <title>Successional dynamics and alternative stable states in a saline activated sludge microbial community over 9 years.</title>
        <authorList>
            <person name="Wang Y."/>
            <person name="Ye J."/>
            <person name="Ju F."/>
            <person name="Liu L."/>
            <person name="Boyd J.A."/>
            <person name="Deng Y."/>
            <person name="Parks D.H."/>
            <person name="Jiang X."/>
            <person name="Yin X."/>
            <person name="Woodcroft B.J."/>
            <person name="Tyson G.W."/>
            <person name="Hugenholtz P."/>
            <person name="Polz M.F."/>
            <person name="Zhang T."/>
        </authorList>
    </citation>
    <scope>NUCLEOTIDE SEQUENCE</scope>
    <source>
        <strain evidence="17">HKST-UBA01</strain>
    </source>
</reference>
<evidence type="ECO:0000259" key="16">
    <source>
        <dbReference type="PROSITE" id="PS50885"/>
    </source>
</evidence>
<dbReference type="SUPFAM" id="SSF55874">
    <property type="entry name" value="ATPase domain of HSP90 chaperone/DNA topoisomerase II/histidine kinase"/>
    <property type="match status" value="1"/>
</dbReference>
<dbReference type="PROSITE" id="PS50110">
    <property type="entry name" value="RESPONSE_REGULATORY"/>
    <property type="match status" value="1"/>
</dbReference>
<dbReference type="PROSITE" id="PS50885">
    <property type="entry name" value="HAMP"/>
    <property type="match status" value="1"/>
</dbReference>
<dbReference type="InterPro" id="IPR036890">
    <property type="entry name" value="HATPase_C_sf"/>
</dbReference>
<dbReference type="InterPro" id="IPR001789">
    <property type="entry name" value="Sig_transdc_resp-reg_receiver"/>
</dbReference>
<evidence type="ECO:0000256" key="4">
    <source>
        <dbReference type="ARBA" id="ARBA00022553"/>
    </source>
</evidence>
<organism evidence="17 18">
    <name type="scientific">Eiseniibacteriota bacterium</name>
    <dbReference type="NCBI Taxonomy" id="2212470"/>
    <lineage>
        <taxon>Bacteria</taxon>
        <taxon>Candidatus Eiseniibacteriota</taxon>
    </lineage>
</organism>
<dbReference type="InterPro" id="IPR004358">
    <property type="entry name" value="Sig_transdc_His_kin-like_C"/>
</dbReference>
<dbReference type="SUPFAM" id="SSF47384">
    <property type="entry name" value="Homodimeric domain of signal transducing histidine kinase"/>
    <property type="match status" value="1"/>
</dbReference>
<dbReference type="Pfam" id="PF17152">
    <property type="entry name" value="CHASE8"/>
    <property type="match status" value="1"/>
</dbReference>
<dbReference type="EMBL" id="JAGQHR010000060">
    <property type="protein sequence ID" value="MCA9726724.1"/>
    <property type="molecule type" value="Genomic_DNA"/>
</dbReference>
<evidence type="ECO:0000259" key="15">
    <source>
        <dbReference type="PROSITE" id="PS50110"/>
    </source>
</evidence>
<dbReference type="SMART" id="SM00388">
    <property type="entry name" value="HisKA"/>
    <property type="match status" value="1"/>
</dbReference>
<dbReference type="CDD" id="cd17546">
    <property type="entry name" value="REC_hyHK_CKI1_RcsC-like"/>
    <property type="match status" value="1"/>
</dbReference>
<evidence type="ECO:0000313" key="18">
    <source>
        <dbReference type="Proteomes" id="UP000697710"/>
    </source>
</evidence>
<dbReference type="FunFam" id="1.10.287.130:FF:000002">
    <property type="entry name" value="Two-component osmosensing histidine kinase"/>
    <property type="match status" value="1"/>
</dbReference>
<dbReference type="Proteomes" id="UP000697710">
    <property type="component" value="Unassembled WGS sequence"/>
</dbReference>
<dbReference type="InterPro" id="IPR033417">
    <property type="entry name" value="CHASE8"/>
</dbReference>
<dbReference type="SMART" id="SM00304">
    <property type="entry name" value="HAMP"/>
    <property type="match status" value="1"/>
</dbReference>
<evidence type="ECO:0000256" key="12">
    <source>
        <dbReference type="SAM" id="MobiDB-lite"/>
    </source>
</evidence>
<dbReference type="Gene3D" id="1.10.287.130">
    <property type="match status" value="1"/>
</dbReference>
<dbReference type="PROSITE" id="PS50109">
    <property type="entry name" value="HIS_KIN"/>
    <property type="match status" value="1"/>
</dbReference>
<keyword evidence="8" id="KW-0067">ATP-binding</keyword>
<evidence type="ECO:0000256" key="11">
    <source>
        <dbReference type="SAM" id="Coils"/>
    </source>
</evidence>
<dbReference type="CDD" id="cd16922">
    <property type="entry name" value="HATPase_EvgS-ArcB-TorS-like"/>
    <property type="match status" value="1"/>
</dbReference>
<keyword evidence="13" id="KW-0472">Membrane</keyword>
<feature type="region of interest" description="Disordered" evidence="12">
    <location>
        <begin position="653"/>
        <end position="673"/>
    </location>
</feature>
<dbReference type="PRINTS" id="PR00344">
    <property type="entry name" value="BCTRLSENSOR"/>
</dbReference>
<keyword evidence="6" id="KW-0547">Nucleotide-binding</keyword>
<keyword evidence="11" id="KW-0175">Coiled coil</keyword>
<comment type="catalytic activity">
    <reaction evidence="1">
        <text>ATP + protein L-histidine = ADP + protein N-phospho-L-histidine.</text>
        <dbReference type="EC" id="2.7.13.3"/>
    </reaction>
</comment>
<dbReference type="InterPro" id="IPR036097">
    <property type="entry name" value="HisK_dim/P_sf"/>
</dbReference>
<dbReference type="InterPro" id="IPR003594">
    <property type="entry name" value="HATPase_dom"/>
</dbReference>
<evidence type="ECO:0000256" key="10">
    <source>
        <dbReference type="PROSITE-ProRule" id="PRU00169"/>
    </source>
</evidence>
<accession>A0A956LWC6</accession>
<dbReference type="SUPFAM" id="SSF52172">
    <property type="entry name" value="CheY-like"/>
    <property type="match status" value="2"/>
</dbReference>
<protein>
    <recommendedName>
        <fullName evidence="3">histidine kinase</fullName>
        <ecNumber evidence="3">2.7.13.3</ecNumber>
    </recommendedName>
</protein>
<proteinExistence type="predicted"/>
<comment type="subcellular location">
    <subcellularLocation>
        <location evidence="2">Membrane</location>
    </subcellularLocation>
</comment>
<feature type="modified residue" description="4-aspartylphosphate" evidence="10">
    <location>
        <position position="726"/>
    </location>
</feature>
<dbReference type="Pfam" id="PF02518">
    <property type="entry name" value="HATPase_c"/>
    <property type="match status" value="1"/>
</dbReference>
<dbReference type="AlphaFoldDB" id="A0A956LWC6"/>
<dbReference type="InterPro" id="IPR003660">
    <property type="entry name" value="HAMP_dom"/>
</dbReference>
<dbReference type="SMART" id="SM00387">
    <property type="entry name" value="HATPase_c"/>
    <property type="match status" value="1"/>
</dbReference>
<name>A0A956LWC6_UNCEI</name>
<feature type="transmembrane region" description="Helical" evidence="13">
    <location>
        <begin position="13"/>
        <end position="35"/>
    </location>
</feature>
<keyword evidence="13" id="KW-1133">Transmembrane helix</keyword>
<feature type="coiled-coil region" evidence="11">
    <location>
        <begin position="227"/>
        <end position="275"/>
    </location>
</feature>
<dbReference type="GO" id="GO:0000155">
    <property type="term" value="F:phosphorelay sensor kinase activity"/>
    <property type="evidence" value="ECO:0007669"/>
    <property type="project" value="InterPro"/>
</dbReference>
<dbReference type="GO" id="GO:0016020">
    <property type="term" value="C:membrane"/>
    <property type="evidence" value="ECO:0007669"/>
    <property type="project" value="UniProtKB-SubCell"/>
</dbReference>
<dbReference type="Pfam" id="PF00512">
    <property type="entry name" value="HisKA"/>
    <property type="match status" value="1"/>
</dbReference>
<evidence type="ECO:0000256" key="13">
    <source>
        <dbReference type="SAM" id="Phobius"/>
    </source>
</evidence>
<comment type="caution">
    <text evidence="17">The sequence shown here is derived from an EMBL/GenBank/DDBJ whole genome shotgun (WGS) entry which is preliminary data.</text>
</comment>
<dbReference type="CDD" id="cd06225">
    <property type="entry name" value="HAMP"/>
    <property type="match status" value="1"/>
</dbReference>
<dbReference type="CDD" id="cd00082">
    <property type="entry name" value="HisKA"/>
    <property type="match status" value="1"/>
</dbReference>
<feature type="domain" description="Histidine kinase" evidence="14">
    <location>
        <begin position="282"/>
        <end position="502"/>
    </location>
</feature>
<dbReference type="InterPro" id="IPR003661">
    <property type="entry name" value="HisK_dim/P_dom"/>
</dbReference>
<dbReference type="FunFam" id="3.30.565.10:FF:000078">
    <property type="entry name" value="Two-component sensor histidine kinase"/>
    <property type="match status" value="1"/>
</dbReference>
<dbReference type="GO" id="GO:0005524">
    <property type="term" value="F:ATP binding"/>
    <property type="evidence" value="ECO:0007669"/>
    <property type="project" value="UniProtKB-KW"/>
</dbReference>
<evidence type="ECO:0000256" key="1">
    <source>
        <dbReference type="ARBA" id="ARBA00000085"/>
    </source>
</evidence>
<dbReference type="PANTHER" id="PTHR45339">
    <property type="entry name" value="HYBRID SIGNAL TRANSDUCTION HISTIDINE KINASE J"/>
    <property type="match status" value="1"/>
</dbReference>
<keyword evidence="4 10" id="KW-0597">Phosphoprotein</keyword>
<dbReference type="SUPFAM" id="SSF158472">
    <property type="entry name" value="HAMP domain-like"/>
    <property type="match status" value="1"/>
</dbReference>
<keyword evidence="13" id="KW-0812">Transmembrane</keyword>
<feature type="domain" description="Response regulatory" evidence="15">
    <location>
        <begin position="677"/>
        <end position="795"/>
    </location>
</feature>
<evidence type="ECO:0000256" key="5">
    <source>
        <dbReference type="ARBA" id="ARBA00022679"/>
    </source>
</evidence>
<dbReference type="SMART" id="SM00448">
    <property type="entry name" value="REC"/>
    <property type="match status" value="1"/>
</dbReference>
<dbReference type="PANTHER" id="PTHR45339:SF5">
    <property type="entry name" value="HISTIDINE KINASE"/>
    <property type="match status" value="1"/>
</dbReference>
<gene>
    <name evidence="17" type="ORF">KC729_03510</name>
</gene>
<dbReference type="InterPro" id="IPR011006">
    <property type="entry name" value="CheY-like_superfamily"/>
</dbReference>
<feature type="transmembrane region" description="Helical" evidence="13">
    <location>
        <begin position="160"/>
        <end position="180"/>
    </location>
</feature>
<dbReference type="Pfam" id="PF00672">
    <property type="entry name" value="HAMP"/>
    <property type="match status" value="1"/>
</dbReference>